<reference evidence="2 3" key="1">
    <citation type="submission" date="2019-08" db="EMBL/GenBank/DDBJ databases">
        <title>Complete genome sequence of Arcobacter acticola.</title>
        <authorList>
            <person name="Miller W."/>
        </authorList>
    </citation>
    <scope>NUCLEOTIDE SEQUENCE [LARGE SCALE GENOMIC DNA]</scope>
    <source>
        <strain evidence="2 3">KCTC 52212</strain>
    </source>
</reference>
<evidence type="ECO:0000256" key="1">
    <source>
        <dbReference type="SAM" id="MobiDB-lite"/>
    </source>
</evidence>
<proteinExistence type="predicted"/>
<sequence length="366" mass="42396">MNIYIYGNHSFKKEIHETLEHSNIKFKLDTNSIIKEIDDLSELKKTIKNNPKDIYLIDDEKIIKKNSLNQKIKFLAPKDGIEEEFLLDSGIADLSVNSLAEIPKYILRKHEEEKEQLDPNIQASIENIVDEAYEKESIELDEELSQLLAKEEVDIEEKNISQEEENLDDIFDMPSDVDLGIPKDAFDNIDESLNISKEELDDIMNFNDNFGLSNISLDYDDKNIEDDFHGDEEPEEGHLSEDDKMFDDLDFLEDVFKEKKVDIQEKDEKENKKEENFDKSLQGEWSMKDDKFFELDSLKEEDLLDALNCTATKKEKKDEGIDTKNLLEKNANSINITNSSNADELAQLISKLLNNKTLEITIKIKD</sequence>
<keyword evidence="3" id="KW-1185">Reference proteome</keyword>
<gene>
    <name evidence="2" type="ORF">AACT_0382</name>
</gene>
<dbReference type="AlphaFoldDB" id="A0A6M8EWF5"/>
<feature type="region of interest" description="Disordered" evidence="1">
    <location>
        <begin position="224"/>
        <end position="243"/>
    </location>
</feature>
<protein>
    <submittedName>
        <fullName evidence="2">Uncharacterized protein</fullName>
    </submittedName>
</protein>
<organism evidence="2 3">
    <name type="scientific">Arcobacter acticola</name>
    <dbReference type="NCBI Taxonomy" id="1849015"/>
    <lineage>
        <taxon>Bacteria</taxon>
        <taxon>Pseudomonadati</taxon>
        <taxon>Campylobacterota</taxon>
        <taxon>Epsilonproteobacteria</taxon>
        <taxon>Campylobacterales</taxon>
        <taxon>Arcobacteraceae</taxon>
        <taxon>Arcobacter</taxon>
    </lineage>
</organism>
<dbReference type="Proteomes" id="UP000503483">
    <property type="component" value="Chromosome"/>
</dbReference>
<dbReference type="KEGG" id="paco:AACT_0382"/>
<evidence type="ECO:0000313" key="2">
    <source>
        <dbReference type="EMBL" id="QKE27594.1"/>
    </source>
</evidence>
<dbReference type="RefSeq" id="WP_172124455.1">
    <property type="nucleotide sequence ID" value="NZ_CP042652.1"/>
</dbReference>
<evidence type="ECO:0000313" key="3">
    <source>
        <dbReference type="Proteomes" id="UP000503483"/>
    </source>
</evidence>
<dbReference type="EMBL" id="CP042652">
    <property type="protein sequence ID" value="QKE27594.1"/>
    <property type="molecule type" value="Genomic_DNA"/>
</dbReference>
<accession>A0A6M8EWF5</accession>
<name>A0A6M8EWF5_9BACT</name>